<dbReference type="PANTHER" id="PTHR30204:SF92">
    <property type="entry name" value="HTH-TYPE TRANSCRIPTIONAL REGULATOR ZNTR"/>
    <property type="match status" value="1"/>
</dbReference>
<dbReference type="Pfam" id="PF13411">
    <property type="entry name" value="MerR_1"/>
    <property type="match status" value="1"/>
</dbReference>
<evidence type="ECO:0000256" key="1">
    <source>
        <dbReference type="ARBA" id="ARBA00023125"/>
    </source>
</evidence>
<dbReference type="SMART" id="SM00422">
    <property type="entry name" value="HTH_MERR"/>
    <property type="match status" value="1"/>
</dbReference>
<dbReference type="InterPro" id="IPR009061">
    <property type="entry name" value="DNA-bd_dom_put_sf"/>
</dbReference>
<dbReference type="Gene3D" id="1.10.1660.10">
    <property type="match status" value="1"/>
</dbReference>
<reference evidence="3 4" key="1">
    <citation type="submission" date="2022-07" db="EMBL/GenBank/DDBJ databases">
        <authorList>
            <person name="Xamxidin M."/>
            <person name="Wu M."/>
        </authorList>
    </citation>
    <scope>NUCLEOTIDE SEQUENCE [LARGE SCALE GENOMIC DNA]</scope>
    <source>
        <strain evidence="3 4">NBRC 111650</strain>
    </source>
</reference>
<dbReference type="InterPro" id="IPR000551">
    <property type="entry name" value="MerR-type_HTH_dom"/>
</dbReference>
<dbReference type="SUPFAM" id="SSF46955">
    <property type="entry name" value="Putative DNA-binding domain"/>
    <property type="match status" value="1"/>
</dbReference>
<sequence length="131" mass="14903">MKIGELAERVGVSVETIRFYEKENLLCQPERTTANYRSYGEHHLEDLAFVVFCRNMDMPLDDIRKLLVLKHSPQASCEPINDAIDQQLAVVEQRLTQLHALKAELQRLRAKCTGSHTVGECEIVRTALCGH</sequence>
<feature type="domain" description="HTH merR-type" evidence="2">
    <location>
        <begin position="1"/>
        <end position="69"/>
    </location>
</feature>
<organism evidence="3 4">
    <name type="scientific">Limnobacter humi</name>
    <dbReference type="NCBI Taxonomy" id="1778671"/>
    <lineage>
        <taxon>Bacteria</taxon>
        <taxon>Pseudomonadati</taxon>
        <taxon>Pseudomonadota</taxon>
        <taxon>Betaproteobacteria</taxon>
        <taxon>Burkholderiales</taxon>
        <taxon>Burkholderiaceae</taxon>
        <taxon>Limnobacter</taxon>
    </lineage>
</organism>
<dbReference type="InterPro" id="IPR047057">
    <property type="entry name" value="MerR_fam"/>
</dbReference>
<accession>A0ABT1WDR6</accession>
<gene>
    <name evidence="3" type="ORF">NQT62_01010</name>
</gene>
<dbReference type="Proteomes" id="UP001204142">
    <property type="component" value="Unassembled WGS sequence"/>
</dbReference>
<comment type="caution">
    <text evidence="3">The sequence shown here is derived from an EMBL/GenBank/DDBJ whole genome shotgun (WGS) entry which is preliminary data.</text>
</comment>
<dbReference type="EMBL" id="JANIGO010000001">
    <property type="protein sequence ID" value="MCQ8895013.1"/>
    <property type="molecule type" value="Genomic_DNA"/>
</dbReference>
<evidence type="ECO:0000259" key="2">
    <source>
        <dbReference type="PROSITE" id="PS50937"/>
    </source>
</evidence>
<evidence type="ECO:0000313" key="3">
    <source>
        <dbReference type="EMBL" id="MCQ8895013.1"/>
    </source>
</evidence>
<dbReference type="PRINTS" id="PR00040">
    <property type="entry name" value="HTHMERR"/>
</dbReference>
<dbReference type="InterPro" id="IPR011791">
    <property type="entry name" value="CadR-PbrR"/>
</dbReference>
<dbReference type="CDD" id="cd04784">
    <property type="entry name" value="HTH_CadR-PbrR"/>
    <property type="match status" value="1"/>
</dbReference>
<proteinExistence type="predicted"/>
<dbReference type="PROSITE" id="PS50937">
    <property type="entry name" value="HTH_MERR_2"/>
    <property type="match status" value="1"/>
</dbReference>
<keyword evidence="1" id="KW-0238">DNA-binding</keyword>
<dbReference type="PROSITE" id="PS00552">
    <property type="entry name" value="HTH_MERR_1"/>
    <property type="match status" value="1"/>
</dbReference>
<protein>
    <submittedName>
        <fullName evidence="3">Cd(II)/Pb(II)-responsive transcriptional regulator</fullName>
    </submittedName>
</protein>
<dbReference type="RefSeq" id="WP_256762674.1">
    <property type="nucleotide sequence ID" value="NZ_JANIGO010000001.1"/>
</dbReference>
<evidence type="ECO:0000313" key="4">
    <source>
        <dbReference type="Proteomes" id="UP001204142"/>
    </source>
</evidence>
<dbReference type="PANTHER" id="PTHR30204">
    <property type="entry name" value="REDOX-CYCLING DRUG-SENSING TRANSCRIPTIONAL ACTIVATOR SOXR"/>
    <property type="match status" value="1"/>
</dbReference>
<name>A0ABT1WDR6_9BURK</name>
<keyword evidence="4" id="KW-1185">Reference proteome</keyword>